<name>A0A9W7HZH8_HIBTR</name>
<dbReference type="PANTHER" id="PTHR35218:SF9">
    <property type="entry name" value="ENDONUCLEASE_EXONUCLEASE_PHOSPHATASE DOMAIN-CONTAINING PROTEIN"/>
    <property type="match status" value="1"/>
</dbReference>
<organism evidence="2 3">
    <name type="scientific">Hibiscus trionum</name>
    <name type="common">Flower of an hour</name>
    <dbReference type="NCBI Taxonomy" id="183268"/>
    <lineage>
        <taxon>Eukaryota</taxon>
        <taxon>Viridiplantae</taxon>
        <taxon>Streptophyta</taxon>
        <taxon>Embryophyta</taxon>
        <taxon>Tracheophyta</taxon>
        <taxon>Spermatophyta</taxon>
        <taxon>Magnoliopsida</taxon>
        <taxon>eudicotyledons</taxon>
        <taxon>Gunneridae</taxon>
        <taxon>Pentapetalae</taxon>
        <taxon>rosids</taxon>
        <taxon>malvids</taxon>
        <taxon>Malvales</taxon>
        <taxon>Malvaceae</taxon>
        <taxon>Malvoideae</taxon>
        <taxon>Hibiscus</taxon>
    </lineage>
</organism>
<keyword evidence="3" id="KW-1185">Reference proteome</keyword>
<protein>
    <recommendedName>
        <fullName evidence="1">Endonuclease/exonuclease/phosphatase domain-containing protein</fullName>
    </recommendedName>
</protein>
<dbReference type="Gene3D" id="3.60.10.10">
    <property type="entry name" value="Endonuclease/exonuclease/phosphatase"/>
    <property type="match status" value="1"/>
</dbReference>
<feature type="domain" description="Endonuclease/exonuclease/phosphatase" evidence="1">
    <location>
        <begin position="4"/>
        <end position="107"/>
    </location>
</feature>
<gene>
    <name evidence="2" type="ORF">HRI_002319200</name>
</gene>
<dbReference type="PANTHER" id="PTHR35218">
    <property type="entry name" value="RNASE H DOMAIN-CONTAINING PROTEIN"/>
    <property type="match status" value="1"/>
</dbReference>
<dbReference type="AlphaFoldDB" id="A0A9W7HZH8"/>
<dbReference type="InterPro" id="IPR005135">
    <property type="entry name" value="Endo/exonuclease/phosphatase"/>
</dbReference>
<dbReference type="GO" id="GO:0003824">
    <property type="term" value="F:catalytic activity"/>
    <property type="evidence" value="ECO:0007669"/>
    <property type="project" value="InterPro"/>
</dbReference>
<dbReference type="OrthoDB" id="1432313at2759"/>
<reference evidence="2" key="1">
    <citation type="submission" date="2023-05" db="EMBL/GenBank/DDBJ databases">
        <title>Genome and transcriptome analyses reveal genes involved in the formation of fine ridges on petal epidermal cells in Hibiscus trionum.</title>
        <authorList>
            <person name="Koshimizu S."/>
            <person name="Masuda S."/>
            <person name="Ishii T."/>
            <person name="Shirasu K."/>
            <person name="Hoshino A."/>
            <person name="Arita M."/>
        </authorList>
    </citation>
    <scope>NUCLEOTIDE SEQUENCE</scope>
    <source>
        <strain evidence="2">Hamamatsu line</strain>
    </source>
</reference>
<evidence type="ECO:0000313" key="3">
    <source>
        <dbReference type="Proteomes" id="UP001165190"/>
    </source>
</evidence>
<dbReference type="Pfam" id="PF03372">
    <property type="entry name" value="Exo_endo_phos"/>
    <property type="match status" value="1"/>
</dbReference>
<dbReference type="EMBL" id="BSYR01000021">
    <property type="protein sequence ID" value="GMI86499.1"/>
    <property type="molecule type" value="Genomic_DNA"/>
</dbReference>
<evidence type="ECO:0000313" key="2">
    <source>
        <dbReference type="EMBL" id="GMI86499.1"/>
    </source>
</evidence>
<comment type="caution">
    <text evidence="2">The sequence shown here is derived from an EMBL/GenBank/DDBJ whole genome shotgun (WGS) entry which is preliminary data.</text>
</comment>
<proteinExistence type="predicted"/>
<dbReference type="Proteomes" id="UP001165190">
    <property type="component" value="Unassembled WGS sequence"/>
</dbReference>
<sequence>MSILSWNIRGLSKSEKVRALKDSLFKFKLGIVFLSETKKKSSYLEKLRTKSIFSGSYYVDPRGLTSGLALWWTEDINMTILKESQNFIDTQISLKGGTPWYCTFLYGPPHKEDKQAFLVEALIP</sequence>
<accession>A0A9W7HZH8</accession>
<dbReference type="SUPFAM" id="SSF56219">
    <property type="entry name" value="DNase I-like"/>
    <property type="match status" value="1"/>
</dbReference>
<evidence type="ECO:0000259" key="1">
    <source>
        <dbReference type="Pfam" id="PF03372"/>
    </source>
</evidence>
<dbReference type="InterPro" id="IPR036691">
    <property type="entry name" value="Endo/exonu/phosph_ase_sf"/>
</dbReference>